<feature type="transmembrane region" description="Helical" evidence="1">
    <location>
        <begin position="56"/>
        <end position="73"/>
    </location>
</feature>
<dbReference type="Proteomes" id="UP001470230">
    <property type="component" value="Unassembled WGS sequence"/>
</dbReference>
<organism evidence="2 3">
    <name type="scientific">Tritrichomonas musculus</name>
    <dbReference type="NCBI Taxonomy" id="1915356"/>
    <lineage>
        <taxon>Eukaryota</taxon>
        <taxon>Metamonada</taxon>
        <taxon>Parabasalia</taxon>
        <taxon>Tritrichomonadida</taxon>
        <taxon>Tritrichomonadidae</taxon>
        <taxon>Tritrichomonas</taxon>
    </lineage>
</organism>
<accession>A0ABR2L1E2</accession>
<reference evidence="2 3" key="1">
    <citation type="submission" date="2024-04" db="EMBL/GenBank/DDBJ databases">
        <title>Tritrichomonas musculus Genome.</title>
        <authorList>
            <person name="Alves-Ferreira E."/>
            <person name="Grigg M."/>
            <person name="Lorenzi H."/>
            <person name="Galac M."/>
        </authorList>
    </citation>
    <scope>NUCLEOTIDE SEQUENCE [LARGE SCALE GENOMIC DNA]</scope>
    <source>
        <strain evidence="2 3">EAF2021</strain>
    </source>
</reference>
<sequence length="139" mass="16286">MRTIDNFVMNGLQLQNEPKYTNASILFWMRVAIIEQKIIEKKKLCPNKSTEPLQPLLIESALLILLLLFIGYMRNIDENDTKVENILEKHEPCMYATTAISKIFNMLKDKIEECINKDKWTDVHAAIQMIIFIFRPTNK</sequence>
<keyword evidence="1" id="KW-1133">Transmembrane helix</keyword>
<evidence type="ECO:0000313" key="2">
    <source>
        <dbReference type="EMBL" id="KAK8896871.1"/>
    </source>
</evidence>
<proteinExistence type="predicted"/>
<gene>
    <name evidence="2" type="ORF">M9Y10_014797</name>
</gene>
<keyword evidence="1" id="KW-0812">Transmembrane</keyword>
<keyword evidence="3" id="KW-1185">Reference proteome</keyword>
<comment type="caution">
    <text evidence="2">The sequence shown here is derived from an EMBL/GenBank/DDBJ whole genome shotgun (WGS) entry which is preliminary data.</text>
</comment>
<dbReference type="EMBL" id="JAPFFF010000002">
    <property type="protein sequence ID" value="KAK8896871.1"/>
    <property type="molecule type" value="Genomic_DNA"/>
</dbReference>
<keyword evidence="1" id="KW-0472">Membrane</keyword>
<evidence type="ECO:0000256" key="1">
    <source>
        <dbReference type="SAM" id="Phobius"/>
    </source>
</evidence>
<evidence type="ECO:0000313" key="3">
    <source>
        <dbReference type="Proteomes" id="UP001470230"/>
    </source>
</evidence>
<name>A0ABR2L1E2_9EUKA</name>
<protein>
    <submittedName>
        <fullName evidence="2">Uncharacterized protein</fullName>
    </submittedName>
</protein>